<comment type="caution">
    <text evidence="7">The sequence shown here is derived from an EMBL/GenBank/DDBJ whole genome shotgun (WGS) entry which is preliminary data.</text>
</comment>
<feature type="domain" description="RNA polymerase sigma-70 region 4" evidence="6">
    <location>
        <begin position="171"/>
        <end position="209"/>
    </location>
</feature>
<dbReference type="PANTHER" id="PTHR30385:SF4">
    <property type="entry name" value="RNA POLYMERASE SIGMA-E FACTOR"/>
    <property type="match status" value="1"/>
</dbReference>
<dbReference type="RefSeq" id="WP_154440393.1">
    <property type="nucleotide sequence ID" value="NZ_VUNQ01000021.1"/>
</dbReference>
<protein>
    <submittedName>
        <fullName evidence="7">Sigma-70 family RNA polymerase sigma factor</fullName>
    </submittedName>
</protein>
<keyword evidence="3" id="KW-0238">DNA-binding</keyword>
<gene>
    <name evidence="7" type="ORF">FYJ83_10490</name>
</gene>
<evidence type="ECO:0000313" key="7">
    <source>
        <dbReference type="EMBL" id="MSU01896.1"/>
    </source>
</evidence>
<name>A0A6N7XJZ1_9FIRM</name>
<dbReference type="InterPro" id="IPR013325">
    <property type="entry name" value="RNA_pol_sigma_r2"/>
</dbReference>
<dbReference type="Pfam" id="PF04545">
    <property type="entry name" value="Sigma70_r4"/>
    <property type="match status" value="1"/>
</dbReference>
<dbReference type="AlphaFoldDB" id="A0A6N7XJZ1"/>
<accession>A0A6N7XJZ1</accession>
<dbReference type="NCBIfam" id="TIGR02937">
    <property type="entry name" value="sigma70-ECF"/>
    <property type="match status" value="1"/>
</dbReference>
<evidence type="ECO:0000313" key="8">
    <source>
        <dbReference type="Proteomes" id="UP000469523"/>
    </source>
</evidence>
<evidence type="ECO:0000256" key="4">
    <source>
        <dbReference type="ARBA" id="ARBA00023163"/>
    </source>
</evidence>
<dbReference type="InterPro" id="IPR007627">
    <property type="entry name" value="RNA_pol_sigma70_r2"/>
</dbReference>
<dbReference type="Pfam" id="PF04542">
    <property type="entry name" value="Sigma70_r2"/>
    <property type="match status" value="1"/>
</dbReference>
<evidence type="ECO:0000256" key="3">
    <source>
        <dbReference type="ARBA" id="ARBA00023125"/>
    </source>
</evidence>
<dbReference type="Proteomes" id="UP000469523">
    <property type="component" value="Unassembled WGS sequence"/>
</dbReference>
<keyword evidence="1" id="KW-0805">Transcription regulation</keyword>
<dbReference type="PANTHER" id="PTHR30385">
    <property type="entry name" value="SIGMA FACTOR F FLAGELLAR"/>
    <property type="match status" value="1"/>
</dbReference>
<dbReference type="SUPFAM" id="SSF88946">
    <property type="entry name" value="Sigma2 domain of RNA polymerase sigma factors"/>
    <property type="match status" value="1"/>
</dbReference>
<dbReference type="EMBL" id="VUNQ01000021">
    <property type="protein sequence ID" value="MSU01896.1"/>
    <property type="molecule type" value="Genomic_DNA"/>
</dbReference>
<evidence type="ECO:0000259" key="5">
    <source>
        <dbReference type="Pfam" id="PF04542"/>
    </source>
</evidence>
<dbReference type="Gene3D" id="1.20.140.160">
    <property type="match status" value="1"/>
</dbReference>
<organism evidence="7 8">
    <name type="scientific">Tissierella pigra</name>
    <dbReference type="NCBI Taxonomy" id="2607614"/>
    <lineage>
        <taxon>Bacteria</taxon>
        <taxon>Bacillati</taxon>
        <taxon>Bacillota</taxon>
        <taxon>Tissierellia</taxon>
        <taxon>Tissierellales</taxon>
        <taxon>Tissierellaceae</taxon>
        <taxon>Tissierella</taxon>
    </lineage>
</organism>
<evidence type="ECO:0000256" key="1">
    <source>
        <dbReference type="ARBA" id="ARBA00023015"/>
    </source>
</evidence>
<dbReference type="GO" id="GO:0006352">
    <property type="term" value="P:DNA-templated transcription initiation"/>
    <property type="evidence" value="ECO:0007669"/>
    <property type="project" value="InterPro"/>
</dbReference>
<dbReference type="Gene3D" id="1.10.1740.10">
    <property type="match status" value="1"/>
</dbReference>
<evidence type="ECO:0000259" key="6">
    <source>
        <dbReference type="Pfam" id="PF04545"/>
    </source>
</evidence>
<dbReference type="GO" id="GO:0003677">
    <property type="term" value="F:DNA binding"/>
    <property type="evidence" value="ECO:0007669"/>
    <property type="project" value="UniProtKB-KW"/>
</dbReference>
<dbReference type="InterPro" id="IPR007630">
    <property type="entry name" value="RNA_pol_sigma70_r4"/>
</dbReference>
<evidence type="ECO:0000256" key="2">
    <source>
        <dbReference type="ARBA" id="ARBA00023082"/>
    </source>
</evidence>
<dbReference type="InterPro" id="IPR014284">
    <property type="entry name" value="RNA_pol_sigma-70_dom"/>
</dbReference>
<keyword evidence="8" id="KW-1185">Reference proteome</keyword>
<keyword evidence="4" id="KW-0804">Transcription</keyword>
<sequence>MEGVDRETFILQNMGLVRMVVNKHAYRIVDNPFMEKEDLENIGVIGLIKAYERFDPNFGTQFSTYAVPMIEGEIQRFIRDNSDTVRFTRQSKSDYYEILGADLLNENPEVIADILEIPIERVRNALDYYRCKYIDSLDREIYDDEGKSISMTDKIGTEVDFDSNLEIELFLNKLDERTRKIVELRLQEKTQMEIAEILGISQVQVSRILMKLQKTYKGGNEVTKKNNTIIVKDTIAESIKLVKETDLTPTQIQKQTGVSYPTARKLIKEHRDCIEKKTPDFTLAKKLAEETELNPSQISKKTGVAYTTARKYVGEYRIVKEKEIPVEKVFLVENVIPNPATEHRLDIPEEVAQKEIIEEPEINPANGFMTMTLKLTVEDASNQLKDIINAMEVLGFEELNVTIQSQQVA</sequence>
<dbReference type="InterPro" id="IPR013324">
    <property type="entry name" value="RNA_pol_sigma_r3/r4-like"/>
</dbReference>
<dbReference type="SUPFAM" id="SSF88659">
    <property type="entry name" value="Sigma3 and sigma4 domains of RNA polymerase sigma factors"/>
    <property type="match status" value="1"/>
</dbReference>
<dbReference type="CDD" id="cd06171">
    <property type="entry name" value="Sigma70_r4"/>
    <property type="match status" value="1"/>
</dbReference>
<feature type="domain" description="RNA polymerase sigma-70 region 2" evidence="5">
    <location>
        <begin position="23"/>
        <end position="82"/>
    </location>
</feature>
<reference evidence="7 8" key="1">
    <citation type="submission" date="2019-09" db="EMBL/GenBank/DDBJ databases">
        <title>In-depth cultivation of the pig gut microbiome towards novel bacterial diversity and tailored functional studies.</title>
        <authorList>
            <person name="Wylensek D."/>
            <person name="Hitch T.C.A."/>
            <person name="Clavel T."/>
        </authorList>
    </citation>
    <scope>NUCLEOTIDE SEQUENCE [LARGE SCALE GENOMIC DNA]</scope>
    <source>
        <strain evidence="7 8">WCA3-693-APC-4?</strain>
    </source>
</reference>
<keyword evidence="2" id="KW-0731">Sigma factor</keyword>
<proteinExistence type="predicted"/>
<dbReference type="GO" id="GO:0016987">
    <property type="term" value="F:sigma factor activity"/>
    <property type="evidence" value="ECO:0007669"/>
    <property type="project" value="UniProtKB-KW"/>
</dbReference>